<dbReference type="PROSITE" id="PS51029">
    <property type="entry name" value="MADF"/>
    <property type="match status" value="1"/>
</dbReference>
<evidence type="ECO:0000313" key="6">
    <source>
        <dbReference type="Proteomes" id="UP000069940"/>
    </source>
</evidence>
<dbReference type="PANTHER" id="PTHR12243">
    <property type="entry name" value="MADF DOMAIN TRANSCRIPTION FACTOR"/>
    <property type="match status" value="1"/>
</dbReference>
<evidence type="ECO:0000313" key="5">
    <source>
        <dbReference type="EnsemblMetazoa" id="AALFPA23_023470.P34922"/>
    </source>
</evidence>
<dbReference type="RefSeq" id="XP_029714426.1">
    <property type="nucleotide sequence ID" value="XM_029858566.2"/>
</dbReference>
<comment type="subcellular location">
    <subcellularLocation>
        <location evidence="1">Nucleus</location>
    </subcellularLocation>
</comment>
<dbReference type="InterPro" id="IPR039353">
    <property type="entry name" value="TF_Adf1"/>
</dbReference>
<feature type="domain" description="MADF" evidence="3">
    <location>
        <begin position="14"/>
        <end position="98"/>
    </location>
</feature>
<feature type="domain" description="BESS" evidence="4">
    <location>
        <begin position="206"/>
        <end position="245"/>
    </location>
</feature>
<dbReference type="InterPro" id="IPR006578">
    <property type="entry name" value="MADF-dom"/>
</dbReference>
<dbReference type="Proteomes" id="UP000069940">
    <property type="component" value="Unassembled WGS sequence"/>
</dbReference>
<feature type="region of interest" description="Disordered" evidence="2">
    <location>
        <begin position="247"/>
        <end position="275"/>
    </location>
</feature>
<reference evidence="6" key="1">
    <citation type="journal article" date="2015" name="Proc. Natl. Acad. Sci. U.S.A.">
        <title>Genome sequence of the Asian Tiger mosquito, Aedes albopictus, reveals insights into its biology, genetics, and evolution.</title>
        <authorList>
            <person name="Chen X.G."/>
            <person name="Jiang X."/>
            <person name="Gu J."/>
            <person name="Xu M."/>
            <person name="Wu Y."/>
            <person name="Deng Y."/>
            <person name="Zhang C."/>
            <person name="Bonizzoni M."/>
            <person name="Dermauw W."/>
            <person name="Vontas J."/>
            <person name="Armbruster P."/>
            <person name="Huang X."/>
            <person name="Yang Y."/>
            <person name="Zhang H."/>
            <person name="He W."/>
            <person name="Peng H."/>
            <person name="Liu Y."/>
            <person name="Wu K."/>
            <person name="Chen J."/>
            <person name="Lirakis M."/>
            <person name="Topalis P."/>
            <person name="Van Leeuwen T."/>
            <person name="Hall A.B."/>
            <person name="Jiang X."/>
            <person name="Thorpe C."/>
            <person name="Mueller R.L."/>
            <person name="Sun C."/>
            <person name="Waterhouse R.M."/>
            <person name="Yan G."/>
            <person name="Tu Z.J."/>
            <person name="Fang X."/>
            <person name="James A.A."/>
        </authorList>
    </citation>
    <scope>NUCLEOTIDE SEQUENCE [LARGE SCALE GENOMIC DNA]</scope>
    <source>
        <strain evidence="6">Foshan</strain>
    </source>
</reference>
<evidence type="ECO:0000256" key="1">
    <source>
        <dbReference type="PROSITE-ProRule" id="PRU00371"/>
    </source>
</evidence>
<dbReference type="EnsemblMetazoa" id="AALFPA23_023470.R34922">
    <property type="protein sequence ID" value="AALFPA23_023470.P34922"/>
    <property type="gene ID" value="AALFPA23_023470"/>
</dbReference>
<organism evidence="5 6">
    <name type="scientific">Aedes albopictus</name>
    <name type="common">Asian tiger mosquito</name>
    <name type="synonym">Stegomyia albopicta</name>
    <dbReference type="NCBI Taxonomy" id="7160"/>
    <lineage>
        <taxon>Eukaryota</taxon>
        <taxon>Metazoa</taxon>
        <taxon>Ecdysozoa</taxon>
        <taxon>Arthropoda</taxon>
        <taxon>Hexapoda</taxon>
        <taxon>Insecta</taxon>
        <taxon>Pterygota</taxon>
        <taxon>Neoptera</taxon>
        <taxon>Endopterygota</taxon>
        <taxon>Diptera</taxon>
        <taxon>Nematocera</taxon>
        <taxon>Culicoidea</taxon>
        <taxon>Culicidae</taxon>
        <taxon>Culicinae</taxon>
        <taxon>Aedini</taxon>
        <taxon>Aedes</taxon>
        <taxon>Stegomyia</taxon>
    </lineage>
</organism>
<dbReference type="Pfam" id="PF02944">
    <property type="entry name" value="BESS"/>
    <property type="match status" value="1"/>
</dbReference>
<dbReference type="Pfam" id="PF10545">
    <property type="entry name" value="MADF_DNA_bdg"/>
    <property type="match status" value="1"/>
</dbReference>
<evidence type="ECO:0008006" key="7">
    <source>
        <dbReference type="Google" id="ProtNLM"/>
    </source>
</evidence>
<keyword evidence="6" id="KW-1185">Reference proteome</keyword>
<reference evidence="5" key="2">
    <citation type="submission" date="2025-05" db="UniProtKB">
        <authorList>
            <consortium name="EnsemblMetazoa"/>
        </authorList>
    </citation>
    <scope>IDENTIFICATION</scope>
    <source>
        <strain evidence="5">Foshan</strain>
    </source>
</reference>
<dbReference type="PROSITE" id="PS51031">
    <property type="entry name" value="BESS"/>
    <property type="match status" value="1"/>
</dbReference>
<sequence length="275" mass="31858">MPMPMALEQQENVRFARTIRRYPCLYDYTNNKYSSRADTDAAWRDISTEFNAPVRECKIRWKNIRTVFRRHLFGSVGPAPKKEYYLSDELKFLLPSLRVSRKHRGDHSKFDDDEPEMSVMVEMEQNDTESDDPTASLAPSESPIPITDLQRAHTEDQDMLSDFDRSHKSRDLASEVVKPAYNYQPTVRSRSESDYGGGYGQDALADKSDELFLLSLKDDMRRMSSLQKRKFKRRIFDIIDEVMDKGERVPNGAQAEPTNEQLAQPSIVKVEENVF</sequence>
<evidence type="ECO:0000259" key="3">
    <source>
        <dbReference type="PROSITE" id="PS51029"/>
    </source>
</evidence>
<proteinExistence type="predicted"/>
<name>A0ABM2A139_AEDAL</name>
<dbReference type="SMART" id="SM00595">
    <property type="entry name" value="MADF"/>
    <property type="match status" value="1"/>
</dbReference>
<accession>A0ABM2A139</accession>
<evidence type="ECO:0000259" key="4">
    <source>
        <dbReference type="PROSITE" id="PS51031"/>
    </source>
</evidence>
<keyword evidence="1" id="KW-0539">Nucleus</keyword>
<dbReference type="InterPro" id="IPR004210">
    <property type="entry name" value="BESS_motif"/>
</dbReference>
<feature type="region of interest" description="Disordered" evidence="2">
    <location>
        <begin position="123"/>
        <end position="143"/>
    </location>
</feature>
<protein>
    <recommendedName>
        <fullName evidence="7">MADF domain-containing protein</fullName>
    </recommendedName>
</protein>
<dbReference type="GeneID" id="109406682"/>
<evidence type="ECO:0000256" key="2">
    <source>
        <dbReference type="SAM" id="MobiDB-lite"/>
    </source>
</evidence>
<dbReference type="PANTHER" id="PTHR12243:SF60">
    <property type="entry name" value="SI:CH211-15D5.12-RELATED"/>
    <property type="match status" value="1"/>
</dbReference>